<evidence type="ECO:0000256" key="10">
    <source>
        <dbReference type="ARBA" id="ARBA00022917"/>
    </source>
</evidence>
<dbReference type="SUPFAM" id="SSF46589">
    <property type="entry name" value="tRNA-binding arm"/>
    <property type="match status" value="1"/>
</dbReference>
<comment type="subunit">
    <text evidence="3 13">Tetramer of two alpha and two beta subunits.</text>
</comment>
<organism evidence="15 16">
    <name type="scientific">Candidatus Adlerbacteria bacterium GW2011_GWC1_50_9</name>
    <dbReference type="NCBI Taxonomy" id="1618608"/>
    <lineage>
        <taxon>Bacteria</taxon>
        <taxon>Candidatus Adleribacteriota</taxon>
    </lineage>
</organism>
<evidence type="ECO:0000256" key="5">
    <source>
        <dbReference type="ARBA" id="ARBA00022598"/>
    </source>
</evidence>
<feature type="domain" description="Aminoacyl-transfer RNA synthetases class-II family profile" evidence="14">
    <location>
        <begin position="110"/>
        <end position="367"/>
    </location>
</feature>
<dbReference type="InterPro" id="IPR002319">
    <property type="entry name" value="Phenylalanyl-tRNA_Synthase"/>
</dbReference>
<evidence type="ECO:0000256" key="3">
    <source>
        <dbReference type="ARBA" id="ARBA00011209"/>
    </source>
</evidence>
<sequence length="368" mass="41552">MSKLEDIRTHALSLIEGVSDLLVLDNARTKILGRKSELSLFLRSLKDMPPENQRGVGAAANALRAELEELFEEKRRELSAASYESVLKGERIDVTRPGLKHARGHIHPISRVIKDIVSIFSSMGFEVVEGPEVETEYYNFDALNIPANHPARDMWDTFWLKPESRTHADSISADGRGKLQRESAMEKSQRGSALLLRTHTSPVQVRYMENHNPPLKIIVPGRAYRYEATDASHEFQFFQLEGLVVDRQISIANFKGVIQEFFSRLFKKEIIVRLRPSFFPFVEPGFEVDISCVACAGAGCSICKKSGWLELAGAGMVHQNVFKAAGYTPGEWQGFAFGFGIDRIAMMKYKIPDIRLFHSGDLRFLKQF</sequence>
<dbReference type="GO" id="GO:0005737">
    <property type="term" value="C:cytoplasm"/>
    <property type="evidence" value="ECO:0007669"/>
    <property type="project" value="UniProtKB-SubCell"/>
</dbReference>
<proteinExistence type="inferred from homology"/>
<keyword evidence="9 13" id="KW-0460">Magnesium</keyword>
<dbReference type="InterPro" id="IPR004529">
    <property type="entry name" value="Phe-tRNA-synth_IIc_asu"/>
</dbReference>
<comment type="cofactor">
    <cofactor evidence="13">
        <name>Mg(2+)</name>
        <dbReference type="ChEBI" id="CHEBI:18420"/>
    </cofactor>
    <text evidence="13">Binds 2 magnesium ions per tetramer.</text>
</comment>
<protein>
    <recommendedName>
        <fullName evidence="13">Phenylalanine--tRNA ligase alpha subunit</fullName>
        <ecNumber evidence="13">6.1.1.20</ecNumber>
    </recommendedName>
    <alternativeName>
        <fullName evidence="13">Phenylalanyl-tRNA synthetase alpha subunit</fullName>
        <shortName evidence="13">PheRS</shortName>
    </alternativeName>
</protein>
<dbReference type="NCBIfam" id="TIGR00468">
    <property type="entry name" value="pheS"/>
    <property type="match status" value="1"/>
</dbReference>
<keyword evidence="6 13" id="KW-0479">Metal-binding</keyword>
<dbReference type="CDD" id="cd00496">
    <property type="entry name" value="PheRS_alpha_core"/>
    <property type="match status" value="1"/>
</dbReference>
<dbReference type="InterPro" id="IPR010978">
    <property type="entry name" value="tRNA-bd_arm"/>
</dbReference>
<dbReference type="EMBL" id="LCQQ01000025">
    <property type="protein sequence ID" value="KKW20712.1"/>
    <property type="molecule type" value="Genomic_DNA"/>
</dbReference>
<evidence type="ECO:0000259" key="14">
    <source>
        <dbReference type="PROSITE" id="PS50862"/>
    </source>
</evidence>
<dbReference type="GO" id="GO:0005524">
    <property type="term" value="F:ATP binding"/>
    <property type="evidence" value="ECO:0007669"/>
    <property type="project" value="UniProtKB-UniRule"/>
</dbReference>
<evidence type="ECO:0000313" key="15">
    <source>
        <dbReference type="EMBL" id="KKW20712.1"/>
    </source>
</evidence>
<feature type="binding site" evidence="13">
    <location>
        <position position="283"/>
    </location>
    <ligand>
        <name>Mg(2+)</name>
        <dbReference type="ChEBI" id="CHEBI:18420"/>
        <note>shared with beta subunit</note>
    </ligand>
</feature>
<dbReference type="GO" id="GO:0004826">
    <property type="term" value="F:phenylalanine-tRNA ligase activity"/>
    <property type="evidence" value="ECO:0007669"/>
    <property type="project" value="UniProtKB-UniRule"/>
</dbReference>
<dbReference type="InterPro" id="IPR022911">
    <property type="entry name" value="Phe_tRNA_ligase_alpha1_bac"/>
</dbReference>
<keyword evidence="10 13" id="KW-0648">Protein biosynthesis</keyword>
<accession>A0A0G1Z0B3</accession>
<dbReference type="InterPro" id="IPR045864">
    <property type="entry name" value="aa-tRNA-synth_II/BPL/LPL"/>
</dbReference>
<dbReference type="PANTHER" id="PTHR11538:SF41">
    <property type="entry name" value="PHENYLALANINE--TRNA LIGASE, MITOCHONDRIAL"/>
    <property type="match status" value="1"/>
</dbReference>
<dbReference type="SUPFAM" id="SSF55681">
    <property type="entry name" value="Class II aaRS and biotin synthetases"/>
    <property type="match status" value="1"/>
</dbReference>
<dbReference type="HAMAP" id="MF_00281">
    <property type="entry name" value="Phe_tRNA_synth_alpha1"/>
    <property type="match status" value="1"/>
</dbReference>
<keyword evidence="7 13" id="KW-0547">Nucleotide-binding</keyword>
<dbReference type="GO" id="GO:0000049">
    <property type="term" value="F:tRNA binding"/>
    <property type="evidence" value="ECO:0007669"/>
    <property type="project" value="InterPro"/>
</dbReference>
<evidence type="ECO:0000256" key="7">
    <source>
        <dbReference type="ARBA" id="ARBA00022741"/>
    </source>
</evidence>
<evidence type="ECO:0000256" key="11">
    <source>
        <dbReference type="ARBA" id="ARBA00023146"/>
    </source>
</evidence>
<keyword evidence="11 13" id="KW-0030">Aminoacyl-tRNA synthetase</keyword>
<evidence type="ECO:0000256" key="1">
    <source>
        <dbReference type="ARBA" id="ARBA00004496"/>
    </source>
</evidence>
<keyword evidence="5 13" id="KW-0436">Ligase</keyword>
<dbReference type="GO" id="GO:0000287">
    <property type="term" value="F:magnesium ion binding"/>
    <property type="evidence" value="ECO:0007669"/>
    <property type="project" value="UniProtKB-UniRule"/>
</dbReference>
<dbReference type="PANTHER" id="PTHR11538">
    <property type="entry name" value="PHENYLALANYL-TRNA SYNTHETASE"/>
    <property type="match status" value="1"/>
</dbReference>
<evidence type="ECO:0000256" key="9">
    <source>
        <dbReference type="ARBA" id="ARBA00022842"/>
    </source>
</evidence>
<dbReference type="Proteomes" id="UP000034201">
    <property type="component" value="Unassembled WGS sequence"/>
</dbReference>
<comment type="similarity">
    <text evidence="2 13">Belongs to the class-II aminoacyl-tRNA synthetase family. Phe-tRNA synthetase alpha subunit type 1 subfamily.</text>
</comment>
<evidence type="ECO:0000256" key="8">
    <source>
        <dbReference type="ARBA" id="ARBA00022840"/>
    </source>
</evidence>
<keyword evidence="8 13" id="KW-0067">ATP-binding</keyword>
<dbReference type="Gene3D" id="3.30.930.10">
    <property type="entry name" value="Bira Bifunctional Protein, Domain 2"/>
    <property type="match status" value="1"/>
</dbReference>
<dbReference type="PATRIC" id="fig|1618608.3.peg.404"/>
<comment type="subcellular location">
    <subcellularLocation>
        <location evidence="1 13">Cytoplasm</location>
    </subcellularLocation>
</comment>
<dbReference type="Pfam" id="PF01409">
    <property type="entry name" value="tRNA-synt_2d"/>
    <property type="match status" value="1"/>
</dbReference>
<dbReference type="EC" id="6.1.1.20" evidence="13"/>
<gene>
    <name evidence="13 15" type="primary">pheS</name>
    <name evidence="15" type="ORF">UY61_C0025G0015</name>
</gene>
<keyword evidence="4 13" id="KW-0963">Cytoplasm</keyword>
<dbReference type="InterPro" id="IPR004188">
    <property type="entry name" value="Phe-tRNA_ligase_II_N"/>
</dbReference>
<dbReference type="PROSITE" id="PS50862">
    <property type="entry name" value="AA_TRNA_LIGASE_II"/>
    <property type="match status" value="1"/>
</dbReference>
<evidence type="ECO:0000256" key="2">
    <source>
        <dbReference type="ARBA" id="ARBA00010207"/>
    </source>
</evidence>
<evidence type="ECO:0000256" key="12">
    <source>
        <dbReference type="ARBA" id="ARBA00049255"/>
    </source>
</evidence>
<dbReference type="Pfam" id="PF02912">
    <property type="entry name" value="Phe_tRNA-synt_N"/>
    <property type="match status" value="1"/>
</dbReference>
<comment type="catalytic activity">
    <reaction evidence="12 13">
        <text>tRNA(Phe) + L-phenylalanine + ATP = L-phenylalanyl-tRNA(Phe) + AMP + diphosphate + H(+)</text>
        <dbReference type="Rhea" id="RHEA:19413"/>
        <dbReference type="Rhea" id="RHEA-COMP:9668"/>
        <dbReference type="Rhea" id="RHEA-COMP:9699"/>
        <dbReference type="ChEBI" id="CHEBI:15378"/>
        <dbReference type="ChEBI" id="CHEBI:30616"/>
        <dbReference type="ChEBI" id="CHEBI:33019"/>
        <dbReference type="ChEBI" id="CHEBI:58095"/>
        <dbReference type="ChEBI" id="CHEBI:78442"/>
        <dbReference type="ChEBI" id="CHEBI:78531"/>
        <dbReference type="ChEBI" id="CHEBI:456215"/>
        <dbReference type="EC" id="6.1.1.20"/>
    </reaction>
</comment>
<dbReference type="GO" id="GO:0006432">
    <property type="term" value="P:phenylalanyl-tRNA aminoacylation"/>
    <property type="evidence" value="ECO:0007669"/>
    <property type="project" value="UniProtKB-UniRule"/>
</dbReference>
<dbReference type="InterPro" id="IPR006195">
    <property type="entry name" value="aa-tRNA-synth_II"/>
</dbReference>
<comment type="caution">
    <text evidence="15">The sequence shown here is derived from an EMBL/GenBank/DDBJ whole genome shotgun (WGS) entry which is preliminary data.</text>
</comment>
<evidence type="ECO:0000256" key="13">
    <source>
        <dbReference type="HAMAP-Rule" id="MF_00281"/>
    </source>
</evidence>
<evidence type="ECO:0000256" key="4">
    <source>
        <dbReference type="ARBA" id="ARBA00022490"/>
    </source>
</evidence>
<evidence type="ECO:0000313" key="16">
    <source>
        <dbReference type="Proteomes" id="UP000034201"/>
    </source>
</evidence>
<evidence type="ECO:0000256" key="6">
    <source>
        <dbReference type="ARBA" id="ARBA00022723"/>
    </source>
</evidence>
<dbReference type="AlphaFoldDB" id="A0A0G1Z0B3"/>
<reference evidence="15 16" key="1">
    <citation type="journal article" date="2015" name="Nature">
        <title>rRNA introns, odd ribosomes, and small enigmatic genomes across a large radiation of phyla.</title>
        <authorList>
            <person name="Brown C.T."/>
            <person name="Hug L.A."/>
            <person name="Thomas B.C."/>
            <person name="Sharon I."/>
            <person name="Castelle C.J."/>
            <person name="Singh A."/>
            <person name="Wilkins M.J."/>
            <person name="Williams K.H."/>
            <person name="Banfield J.F."/>
        </authorList>
    </citation>
    <scope>NUCLEOTIDE SEQUENCE [LARGE SCALE GENOMIC DNA]</scope>
</reference>
<name>A0A0G1Z0B3_9BACT</name>